<feature type="domain" description="GGDEF" evidence="6">
    <location>
        <begin position="215"/>
        <end position="348"/>
    </location>
</feature>
<dbReference type="PROSITE" id="PS50887">
    <property type="entry name" value="GGDEF"/>
    <property type="match status" value="1"/>
</dbReference>
<feature type="transmembrane region" description="Helical" evidence="5">
    <location>
        <begin position="123"/>
        <end position="142"/>
    </location>
</feature>
<dbReference type="GO" id="GO:0052621">
    <property type="term" value="F:diguanylate cyclase activity"/>
    <property type="evidence" value="ECO:0007669"/>
    <property type="project" value="UniProtKB-EC"/>
</dbReference>
<reference evidence="7 8" key="1">
    <citation type="submission" date="2018-01" db="EMBL/GenBank/DDBJ databases">
        <title>Draft genome of the type strain Pseudomonas oceani DSM 100277 isolated from the deep water in Okinawa trough, northwestern Pacific Ocean.</title>
        <authorList>
            <person name="Gomila M."/>
            <person name="Mulet M."/>
            <person name="Garcia-Valdes E."/>
            <person name="Lalucat J."/>
        </authorList>
    </citation>
    <scope>NUCLEOTIDE SEQUENCE [LARGE SCALE GENOMIC DNA]</scope>
    <source>
        <strain evidence="7 8">DSM 100277</strain>
    </source>
</reference>
<evidence type="ECO:0000256" key="4">
    <source>
        <dbReference type="ARBA" id="ARBA00034247"/>
    </source>
</evidence>
<dbReference type="Pfam" id="PF00990">
    <property type="entry name" value="GGDEF"/>
    <property type="match status" value="1"/>
</dbReference>
<evidence type="ECO:0000256" key="5">
    <source>
        <dbReference type="SAM" id="Phobius"/>
    </source>
</evidence>
<dbReference type="Gene3D" id="3.30.70.270">
    <property type="match status" value="1"/>
</dbReference>
<organism evidence="7 8">
    <name type="scientific">Halopseudomonas oceani</name>
    <dbReference type="NCBI Taxonomy" id="1708783"/>
    <lineage>
        <taxon>Bacteria</taxon>
        <taxon>Pseudomonadati</taxon>
        <taxon>Pseudomonadota</taxon>
        <taxon>Gammaproteobacteria</taxon>
        <taxon>Pseudomonadales</taxon>
        <taxon>Pseudomonadaceae</taxon>
        <taxon>Halopseudomonas</taxon>
    </lineage>
</organism>
<dbReference type="SUPFAM" id="SSF55073">
    <property type="entry name" value="Nucleotide cyclase"/>
    <property type="match status" value="1"/>
</dbReference>
<evidence type="ECO:0000313" key="8">
    <source>
        <dbReference type="Proteomes" id="UP000243451"/>
    </source>
</evidence>
<dbReference type="InterPro" id="IPR029787">
    <property type="entry name" value="Nucleotide_cyclase"/>
</dbReference>
<keyword evidence="8" id="KW-1185">Reference proteome</keyword>
<comment type="cofactor">
    <cofactor evidence="1">
        <name>Mg(2+)</name>
        <dbReference type="ChEBI" id="CHEBI:18420"/>
    </cofactor>
</comment>
<evidence type="ECO:0000259" key="6">
    <source>
        <dbReference type="PROSITE" id="PS50887"/>
    </source>
</evidence>
<dbReference type="CDD" id="cd01949">
    <property type="entry name" value="GGDEF"/>
    <property type="match status" value="1"/>
</dbReference>
<dbReference type="Pfam" id="PF20966">
    <property type="entry name" value="MASE6"/>
    <property type="match status" value="1"/>
</dbReference>
<comment type="caution">
    <text evidence="7">The sequence shown here is derived from an EMBL/GenBank/DDBJ whole genome shotgun (WGS) entry which is preliminary data.</text>
</comment>
<keyword evidence="5" id="KW-0812">Transmembrane</keyword>
<dbReference type="InterPro" id="IPR050469">
    <property type="entry name" value="Diguanylate_Cyclase"/>
</dbReference>
<feature type="transmembrane region" description="Helical" evidence="5">
    <location>
        <begin position="49"/>
        <end position="66"/>
    </location>
</feature>
<dbReference type="FunFam" id="3.30.70.270:FF:000001">
    <property type="entry name" value="Diguanylate cyclase domain protein"/>
    <property type="match status" value="1"/>
</dbReference>
<dbReference type="InterPro" id="IPR043128">
    <property type="entry name" value="Rev_trsase/Diguanyl_cyclase"/>
</dbReference>
<dbReference type="SMART" id="SM00267">
    <property type="entry name" value="GGDEF"/>
    <property type="match status" value="1"/>
</dbReference>
<comment type="subcellular location">
    <subcellularLocation>
        <location evidence="2">Cell inner membrane</location>
    </subcellularLocation>
</comment>
<dbReference type="PANTHER" id="PTHR45138:SF9">
    <property type="entry name" value="DIGUANYLATE CYCLASE DGCM-RELATED"/>
    <property type="match status" value="1"/>
</dbReference>
<dbReference type="EMBL" id="PPSK01000014">
    <property type="protein sequence ID" value="POB02199.1"/>
    <property type="molecule type" value="Genomic_DNA"/>
</dbReference>
<dbReference type="PANTHER" id="PTHR45138">
    <property type="entry name" value="REGULATORY COMPONENTS OF SENSORY TRANSDUCTION SYSTEM"/>
    <property type="match status" value="1"/>
</dbReference>
<dbReference type="AlphaFoldDB" id="A0A2P4ESW7"/>
<gene>
    <name evidence="7" type="ORF">C1949_14020</name>
</gene>
<keyword evidence="5" id="KW-0472">Membrane</keyword>
<accession>A0A2P4ESW7</accession>
<evidence type="ECO:0000256" key="3">
    <source>
        <dbReference type="ARBA" id="ARBA00012528"/>
    </source>
</evidence>
<protein>
    <recommendedName>
        <fullName evidence="3">diguanylate cyclase</fullName>
        <ecNumber evidence="3">2.7.7.65</ecNumber>
    </recommendedName>
</protein>
<dbReference type="GO" id="GO:0005886">
    <property type="term" value="C:plasma membrane"/>
    <property type="evidence" value="ECO:0007669"/>
    <property type="project" value="UniProtKB-SubCell"/>
</dbReference>
<dbReference type="InterPro" id="IPR000160">
    <property type="entry name" value="GGDEF_dom"/>
</dbReference>
<feature type="transmembrane region" description="Helical" evidence="5">
    <location>
        <begin position="98"/>
        <end position="116"/>
    </location>
</feature>
<comment type="catalytic activity">
    <reaction evidence="4">
        <text>2 GTP = 3',3'-c-di-GMP + 2 diphosphate</text>
        <dbReference type="Rhea" id="RHEA:24898"/>
        <dbReference type="ChEBI" id="CHEBI:33019"/>
        <dbReference type="ChEBI" id="CHEBI:37565"/>
        <dbReference type="ChEBI" id="CHEBI:58805"/>
        <dbReference type="EC" id="2.7.7.65"/>
    </reaction>
</comment>
<feature type="transmembrane region" description="Helical" evidence="5">
    <location>
        <begin position="73"/>
        <end position="92"/>
    </location>
</feature>
<name>A0A2P4ESW7_9GAMM</name>
<dbReference type="RefSeq" id="WP_104739102.1">
    <property type="nucleotide sequence ID" value="NZ_BMHR01000013.1"/>
</dbReference>
<proteinExistence type="predicted"/>
<dbReference type="InterPro" id="IPR048435">
    <property type="entry name" value="MASE6"/>
</dbReference>
<evidence type="ECO:0000256" key="1">
    <source>
        <dbReference type="ARBA" id="ARBA00001946"/>
    </source>
</evidence>
<dbReference type="OrthoDB" id="9812260at2"/>
<dbReference type="EC" id="2.7.7.65" evidence="3"/>
<feature type="transmembrane region" description="Helical" evidence="5">
    <location>
        <begin position="148"/>
        <end position="170"/>
    </location>
</feature>
<feature type="transmembrane region" description="Helical" evidence="5">
    <location>
        <begin position="23"/>
        <end position="43"/>
    </location>
</feature>
<keyword evidence="5" id="KW-1133">Transmembrane helix</keyword>
<evidence type="ECO:0000313" key="7">
    <source>
        <dbReference type="EMBL" id="POB02199.1"/>
    </source>
</evidence>
<dbReference type="Proteomes" id="UP000243451">
    <property type="component" value="Unassembled WGS sequence"/>
</dbReference>
<dbReference type="NCBIfam" id="TIGR00254">
    <property type="entry name" value="GGDEF"/>
    <property type="match status" value="1"/>
</dbReference>
<sequence>MDSEHDTQRQAGTGLEDSARRSLLRLIFACTGWVLCGFALLQFRNDNPILAVLEILVGLFLLWSAWNITRVRWLTPWIYGYLLPTFCFQLYIMLMPNASVTAFVWVYMVPVLAYLLLGRRAGLLLSIPFMVAALLLYLWRYANPESAAGLIDIGNAVVCGLMILLFVHFYEGRRALAQRSLQLMAETDGLTGVLNRARFHQLFAQCIEQSQRSSDAFALVLLDVDHFKQVNDSWGHEAGDRALQHLCRVLGQRLRSDDVIGRLGGEEFGLVLRNTDAVAAEQLVQTLCQQLERTPLLWQGQPLPITATFGVACWPRDASDAAGLYRCADQRLYRGKAYGRNRVVSSGGALVVSDIA</sequence>
<evidence type="ECO:0000256" key="2">
    <source>
        <dbReference type="ARBA" id="ARBA00004533"/>
    </source>
</evidence>